<protein>
    <recommendedName>
        <fullName evidence="1">NADAR domain-containing protein</fullName>
    </recommendedName>
</protein>
<organism evidence="2 3">
    <name type="scientific">Meloidogyne enterolobii</name>
    <name type="common">Root-knot nematode worm</name>
    <name type="synonym">Meloidogyne mayaguensis</name>
    <dbReference type="NCBI Taxonomy" id="390850"/>
    <lineage>
        <taxon>Eukaryota</taxon>
        <taxon>Metazoa</taxon>
        <taxon>Ecdysozoa</taxon>
        <taxon>Nematoda</taxon>
        <taxon>Chromadorea</taxon>
        <taxon>Rhabditida</taxon>
        <taxon>Tylenchina</taxon>
        <taxon>Tylenchomorpha</taxon>
        <taxon>Tylenchoidea</taxon>
        <taxon>Meloidogynidae</taxon>
        <taxon>Meloidogyninae</taxon>
        <taxon>Meloidogyne</taxon>
    </lineage>
</organism>
<dbReference type="InterPro" id="IPR037238">
    <property type="entry name" value="YbiA-like_sf"/>
</dbReference>
<accession>A0A6V7W0P2</accession>
<feature type="domain" description="NADAR" evidence="1">
    <location>
        <begin position="18"/>
        <end position="163"/>
    </location>
</feature>
<reference evidence="2 3" key="1">
    <citation type="submission" date="2020-08" db="EMBL/GenBank/DDBJ databases">
        <authorList>
            <person name="Koutsovoulos G."/>
            <person name="Danchin GJ E."/>
        </authorList>
    </citation>
    <scope>NUCLEOTIDE SEQUENCE [LARGE SCALE GENOMIC DNA]</scope>
</reference>
<dbReference type="OrthoDB" id="206452at2759"/>
<dbReference type="CDD" id="cd15457">
    <property type="entry name" value="NADAR"/>
    <property type="match status" value="1"/>
</dbReference>
<evidence type="ECO:0000313" key="2">
    <source>
        <dbReference type="EMBL" id="CAD2180720.1"/>
    </source>
</evidence>
<dbReference type="SUPFAM" id="SSF143990">
    <property type="entry name" value="YbiA-like"/>
    <property type="match status" value="1"/>
</dbReference>
<evidence type="ECO:0000259" key="1">
    <source>
        <dbReference type="Pfam" id="PF08719"/>
    </source>
</evidence>
<evidence type="ECO:0000313" key="3">
    <source>
        <dbReference type="Proteomes" id="UP000580250"/>
    </source>
</evidence>
<sequence>METIRDKDGQEILPFFTKRYVFSNHFDCIFAVDGVTFHSSESYYMYYKALLSNNYEIAEQILNLKSAAMIKKLGSNLPGHNTKKWRKICILVMSIANWYKYNQNPELKRILLSTRGILLVEASRSDQYWSCGLEMHSKDIVDKKKWRGLNVLGRILMSIRDRILQMSAERLNIASLEEFPPLGTSTKKVILSKPSLPSSSQSDSVVVPMSVEKSAPMVDTLTENTKRMSLEHVVVEKVLNHRVGENDVIGARLNQKSNFSWPCFVSIANKIAENSEGFSNKLQLGDRVFISDFQWRVGFEILARNEFEVTQNRRNWNVGRINPQAIIKEIEYIHHANRRDFPGVVISLKRGGKYNSLLCCLVISAGLQVCSKCYRRQLVDLDLDELEIGQLVTVSVAEIPEQCLVDESYLLPPQSEFKMGSEEMIRDDFGVLGTVRSHLPWHYKRDGKNVFYPLVPQMSIEEVELCESIISAAIAYSFEDERKKIIENRFEGGALYWDKLFYLKFSEIDSMKVKNLKSVWAVDDQVELKSSMQHPHFGLGVVKKIETENVRSFGNLKFNFSIVIRVLNVQERKNRDTEEEFLNAQDGGLLVAHPIIIKGSESRRSCFSANMPSRLSGLDTKQGQLMKALLAREFEIVELDDVYEPLNPHPLMRLLNERQKETVNSLLSGGASWFTSKHLPEWEKHFVQQLLPLFFSIVLPMLKSPSLHLLICP</sequence>
<dbReference type="Proteomes" id="UP000580250">
    <property type="component" value="Unassembled WGS sequence"/>
</dbReference>
<dbReference type="InterPro" id="IPR012816">
    <property type="entry name" value="NADAR"/>
</dbReference>
<gene>
    <name evidence="2" type="ORF">MENT_LOCUS32816</name>
</gene>
<name>A0A6V7W0P2_MELEN</name>
<dbReference type="Gene3D" id="1.10.357.40">
    <property type="entry name" value="YbiA-like"/>
    <property type="match status" value="1"/>
</dbReference>
<dbReference type="Pfam" id="PF08719">
    <property type="entry name" value="NADAR"/>
    <property type="match status" value="1"/>
</dbReference>
<proteinExistence type="predicted"/>
<dbReference type="AlphaFoldDB" id="A0A6V7W0P2"/>
<comment type="caution">
    <text evidence="2">The sequence shown here is derived from an EMBL/GenBank/DDBJ whole genome shotgun (WGS) entry which is preliminary data.</text>
</comment>
<dbReference type="NCBIfam" id="TIGR02464">
    <property type="entry name" value="ribofla_fusion"/>
    <property type="match status" value="1"/>
</dbReference>
<dbReference type="EMBL" id="CAJEWN010000378">
    <property type="protein sequence ID" value="CAD2180720.1"/>
    <property type="molecule type" value="Genomic_DNA"/>
</dbReference>